<reference evidence="13" key="2">
    <citation type="submission" date="2020-05" db="UniProtKB">
        <authorList>
            <consortium name="EnsemblMetazoa"/>
        </authorList>
    </citation>
    <scope>IDENTIFICATION</scope>
    <source>
        <strain evidence="13">wikel</strain>
    </source>
</reference>
<evidence type="ECO:0000256" key="7">
    <source>
        <dbReference type="ARBA" id="ARBA00043129"/>
    </source>
</evidence>
<dbReference type="GO" id="GO:0071885">
    <property type="term" value="F:N-terminal protein N-methyltransferase activity"/>
    <property type="evidence" value="ECO:0000318"/>
    <property type="project" value="GO_Central"/>
</dbReference>
<protein>
    <recommendedName>
        <fullName evidence="6">Alpha N-terminal protein methyltransferase 1</fullName>
        <ecNumber evidence="5">2.1.1.244</ecNumber>
    </recommendedName>
    <alternativeName>
        <fullName evidence="7">X-Pro-Lys N-terminal protein methyltransferase 1</fullName>
    </alternativeName>
</protein>
<organism>
    <name type="scientific">Ixodes scapularis</name>
    <name type="common">Black-legged tick</name>
    <name type="synonym">Deer tick</name>
    <dbReference type="NCBI Taxonomy" id="6945"/>
    <lineage>
        <taxon>Eukaryota</taxon>
        <taxon>Metazoa</taxon>
        <taxon>Ecdysozoa</taxon>
        <taxon>Arthropoda</taxon>
        <taxon>Chelicerata</taxon>
        <taxon>Arachnida</taxon>
        <taxon>Acari</taxon>
        <taxon>Parasitiformes</taxon>
        <taxon>Ixodida</taxon>
        <taxon>Ixodoidea</taxon>
        <taxon>Ixodidae</taxon>
        <taxon>Ixodinae</taxon>
        <taxon>Ixodes</taxon>
    </lineage>
</organism>
<evidence type="ECO:0000256" key="2">
    <source>
        <dbReference type="ARBA" id="ARBA00022603"/>
    </source>
</evidence>
<feature type="binding site" evidence="11">
    <location>
        <position position="77"/>
    </location>
    <ligand>
        <name>S-adenosyl-L-methionine</name>
        <dbReference type="ChEBI" id="CHEBI:59789"/>
    </ligand>
</feature>
<evidence type="ECO:0000256" key="11">
    <source>
        <dbReference type="PIRSR" id="PIRSR016958-1"/>
    </source>
</evidence>
<dbReference type="CDD" id="cd02440">
    <property type="entry name" value="AdoMet_MTases"/>
    <property type="match status" value="1"/>
</dbReference>
<dbReference type="HOGENOM" id="CLU_055356_3_1_1"/>
<keyword evidence="4 11" id="KW-0949">S-adenosyl-L-methionine</keyword>
<accession>B7PCP5</accession>
<dbReference type="SUPFAM" id="SSF53335">
    <property type="entry name" value="S-adenosyl-L-methionine-dependent methyltransferases"/>
    <property type="match status" value="1"/>
</dbReference>
<dbReference type="OrthoDB" id="1298661at2759"/>
<evidence type="ECO:0000256" key="9">
    <source>
        <dbReference type="ARBA" id="ARBA00047885"/>
    </source>
</evidence>
<comment type="similarity">
    <text evidence="1">Belongs to the methyltransferase superfamily. NTM1 family.</text>
</comment>
<dbReference type="EnsemblMetazoa" id="ISCW017218-RA">
    <property type="protein sequence ID" value="ISCW017218-PA"/>
    <property type="gene ID" value="ISCW017218"/>
</dbReference>
<dbReference type="PaxDb" id="6945-B7PCP5"/>
<dbReference type="Gene3D" id="3.40.50.150">
    <property type="entry name" value="Vaccinia Virus protein VP39"/>
    <property type="match status" value="1"/>
</dbReference>
<feature type="non-terminal residue" evidence="12">
    <location>
        <position position="1"/>
    </location>
</feature>
<evidence type="ECO:0000313" key="13">
    <source>
        <dbReference type="EnsemblMetazoa" id="ISCW017218-PA"/>
    </source>
</evidence>
<dbReference type="VEuPathDB" id="VectorBase:ISCW017218"/>
<reference evidence="12 14" key="1">
    <citation type="submission" date="2008-03" db="EMBL/GenBank/DDBJ databases">
        <title>Annotation of Ixodes scapularis.</title>
        <authorList>
            <consortium name="Ixodes scapularis Genome Project Consortium"/>
            <person name="Caler E."/>
            <person name="Hannick L.I."/>
            <person name="Bidwell S."/>
            <person name="Joardar V."/>
            <person name="Thiagarajan M."/>
            <person name="Amedeo P."/>
            <person name="Galinsky K.J."/>
            <person name="Schobel S."/>
            <person name="Inman J."/>
            <person name="Hostetler J."/>
            <person name="Miller J."/>
            <person name="Hammond M."/>
            <person name="Megy K."/>
            <person name="Lawson D."/>
            <person name="Kodira C."/>
            <person name="Sutton G."/>
            <person name="Meyer J."/>
            <person name="Hill C.A."/>
            <person name="Birren B."/>
            <person name="Nene V."/>
            <person name="Collins F."/>
            <person name="Alarcon-Chaidez F."/>
            <person name="Wikel S."/>
            <person name="Strausberg R."/>
        </authorList>
    </citation>
    <scope>NUCLEOTIDE SEQUENCE [LARGE SCALE GENOMIC DNA]</scope>
    <source>
        <strain evidence="14">Wikel</strain>
        <strain evidence="12">Wikel colony</strain>
    </source>
</reference>
<dbReference type="STRING" id="6945.B7PCP5"/>
<keyword evidence="2" id="KW-0489">Methyltransferase</keyword>
<feature type="binding site" evidence="11">
    <location>
        <begin position="134"/>
        <end position="135"/>
    </location>
    <ligand>
        <name>S-adenosyl-L-methionine</name>
        <dbReference type="ChEBI" id="CHEBI:59789"/>
    </ligand>
</feature>
<feature type="binding site" evidence="11">
    <location>
        <position position="150"/>
    </location>
    <ligand>
        <name>S-adenosyl-L-methionine</name>
        <dbReference type="ChEBI" id="CHEBI:59789"/>
    </ligand>
</feature>
<gene>
    <name evidence="12" type="ORF">IscW_ISCW017218</name>
</gene>
<evidence type="ECO:0000313" key="12">
    <source>
        <dbReference type="EMBL" id="EEC04367.1"/>
    </source>
</evidence>
<dbReference type="FunCoup" id="B7PCP5">
    <property type="interactions" value="1314"/>
</dbReference>
<dbReference type="VEuPathDB" id="VectorBase:ISCP_025292"/>
<dbReference type="PANTHER" id="PTHR12753">
    <property type="entry name" value="AD-003 - RELATED"/>
    <property type="match status" value="1"/>
</dbReference>
<evidence type="ECO:0000256" key="3">
    <source>
        <dbReference type="ARBA" id="ARBA00022679"/>
    </source>
</evidence>
<keyword evidence="14" id="KW-1185">Reference proteome</keyword>
<dbReference type="VEuPathDB" id="VectorBase:ISCI017218"/>
<evidence type="ECO:0000256" key="5">
    <source>
        <dbReference type="ARBA" id="ARBA00039112"/>
    </source>
</evidence>
<dbReference type="EMBL" id="ABJB010346333">
    <property type="status" value="NOT_ANNOTATED_CDS"/>
    <property type="molecule type" value="Genomic_DNA"/>
</dbReference>
<comment type="catalytic activity">
    <reaction evidence="9">
        <text>N-terminal L-prolyl-L-prolyl-L-lysyl-[protein] + 2 S-adenosyl-L-methionine = N-terminal N,N-dimethyl-L-prolyl-L-prolyl-L-lysyl-[protein] + 2 S-adenosyl-L-homocysteine + 2 H(+)</text>
        <dbReference type="Rhea" id="RHEA:54736"/>
        <dbReference type="Rhea" id="RHEA-COMP:13787"/>
        <dbReference type="Rhea" id="RHEA-COMP:13974"/>
        <dbReference type="ChEBI" id="CHEBI:15378"/>
        <dbReference type="ChEBI" id="CHEBI:57856"/>
        <dbReference type="ChEBI" id="CHEBI:59789"/>
        <dbReference type="ChEBI" id="CHEBI:138059"/>
        <dbReference type="ChEBI" id="CHEBI:138318"/>
        <dbReference type="EC" id="2.1.1.244"/>
    </reaction>
</comment>
<dbReference type="EC" id="2.1.1.244" evidence="5"/>
<comment type="catalytic activity">
    <reaction evidence="10">
        <text>N-terminal L-alanyl-L-prolyl-L-lysyl-[protein] + 3 S-adenosyl-L-methionine = N-terminal N,N,N-trimethyl-L-alanyl-L-prolyl-L-lysyl-[protein] + 3 S-adenosyl-L-homocysteine + 3 H(+)</text>
        <dbReference type="Rhea" id="RHEA:54712"/>
        <dbReference type="Rhea" id="RHEA-COMP:13785"/>
        <dbReference type="Rhea" id="RHEA-COMP:13971"/>
        <dbReference type="ChEBI" id="CHEBI:15378"/>
        <dbReference type="ChEBI" id="CHEBI:57856"/>
        <dbReference type="ChEBI" id="CHEBI:59789"/>
        <dbReference type="ChEBI" id="CHEBI:138057"/>
        <dbReference type="ChEBI" id="CHEBI:138315"/>
        <dbReference type="EC" id="2.1.1.244"/>
    </reaction>
</comment>
<dbReference type="InterPro" id="IPR029063">
    <property type="entry name" value="SAM-dependent_MTases_sf"/>
</dbReference>
<dbReference type="FunFam" id="3.40.50.150:FF:000025">
    <property type="entry name" value="N-terminal Xaa-Pro-Lys N-methyltransferase 1"/>
    <property type="match status" value="1"/>
</dbReference>
<comment type="catalytic activity">
    <reaction evidence="8">
        <text>N-terminal L-seryl-L-prolyl-L-lysyl-[protein] + 3 S-adenosyl-L-methionine = N-terminal N,N,N-trimethyl-L-seryl-L-prolyl-L-lysyl-[protein] + 3 S-adenosyl-L-homocysteine + 3 H(+)</text>
        <dbReference type="Rhea" id="RHEA:54724"/>
        <dbReference type="Rhea" id="RHEA-COMP:13789"/>
        <dbReference type="Rhea" id="RHEA-COMP:13973"/>
        <dbReference type="ChEBI" id="CHEBI:15378"/>
        <dbReference type="ChEBI" id="CHEBI:57856"/>
        <dbReference type="ChEBI" id="CHEBI:59789"/>
        <dbReference type="ChEBI" id="CHEBI:138061"/>
        <dbReference type="ChEBI" id="CHEBI:138317"/>
        <dbReference type="EC" id="2.1.1.244"/>
    </reaction>
</comment>
<dbReference type="InterPro" id="IPR008576">
    <property type="entry name" value="MeTrfase_NTM1"/>
</dbReference>
<dbReference type="GO" id="GO:0032259">
    <property type="term" value="P:methylation"/>
    <property type="evidence" value="ECO:0007669"/>
    <property type="project" value="UniProtKB-KW"/>
</dbReference>
<evidence type="ECO:0000256" key="10">
    <source>
        <dbReference type="ARBA" id="ARBA00048167"/>
    </source>
</evidence>
<evidence type="ECO:0000256" key="4">
    <source>
        <dbReference type="ARBA" id="ARBA00022691"/>
    </source>
</evidence>
<dbReference type="Pfam" id="PF05891">
    <property type="entry name" value="Methyltransf_PK"/>
    <property type="match status" value="1"/>
</dbReference>
<dbReference type="EMBL" id="ABJB010093229">
    <property type="status" value="NOT_ANNOTATED_CDS"/>
    <property type="molecule type" value="Genomic_DNA"/>
</dbReference>
<dbReference type="PIRSF" id="PIRSF016958">
    <property type="entry name" value="DUF858_MeTrfase_lik"/>
    <property type="match status" value="1"/>
</dbReference>
<feature type="binding site" evidence="11">
    <location>
        <position position="82"/>
    </location>
    <ligand>
        <name>S-adenosyl-L-methionine</name>
        <dbReference type="ChEBI" id="CHEBI:59789"/>
    </ligand>
</feature>
<proteinExistence type="inferred from homology"/>
<dbReference type="PANTHER" id="PTHR12753:SF0">
    <property type="entry name" value="ALPHA N-TERMINAL PROTEIN METHYLTRANSFERASE 1"/>
    <property type="match status" value="1"/>
</dbReference>
<evidence type="ECO:0000256" key="1">
    <source>
        <dbReference type="ARBA" id="ARBA00009059"/>
    </source>
</evidence>
<keyword evidence="3" id="KW-0808">Transferase</keyword>
<dbReference type="AlphaFoldDB" id="B7PCP5"/>
<dbReference type="Proteomes" id="UP000001555">
    <property type="component" value="Unassembled WGS sequence"/>
</dbReference>
<evidence type="ECO:0000256" key="6">
    <source>
        <dbReference type="ARBA" id="ARBA00039449"/>
    </source>
</evidence>
<evidence type="ECO:0000256" key="8">
    <source>
        <dbReference type="ARBA" id="ARBA00047306"/>
    </source>
</evidence>
<evidence type="ECO:0000313" key="14">
    <source>
        <dbReference type="Proteomes" id="UP000001555"/>
    </source>
</evidence>
<dbReference type="GO" id="GO:0005737">
    <property type="term" value="C:cytoplasm"/>
    <property type="evidence" value="ECO:0000318"/>
    <property type="project" value="GO_Central"/>
</dbReference>
<name>B7PCP5_IXOSC</name>
<dbReference type="EMBL" id="DS685053">
    <property type="protein sequence ID" value="EEC04367.1"/>
    <property type="molecule type" value="Genomic_DNA"/>
</dbReference>
<sequence>FRGAVTSRAAMSSAQHQADFYTQGKAYWETIPATVDGMLGGYSEISSIDVHSSNRFLNTFLQRKENPLGTRRALDCGSGIGRVTKHLLLPLFDTVDMVEQNQSFLNGARADGVQLCNYGARFKYLPSSQSTPGLQDFVPEEGKYDVIWCQWVTGHLTDKDLVAFLRRCRTGLHQDGILVVKDNLTRDEVDVDNRDGSVTRPRSLFEQLFEKAGMHIVAERKQYKFPKGLYEVRMFALQ</sequence>